<gene>
    <name evidence="2" type="ORF">Pfra01_002084500</name>
</gene>
<evidence type="ECO:0000256" key="1">
    <source>
        <dbReference type="SAM" id="SignalP"/>
    </source>
</evidence>
<comment type="caution">
    <text evidence="2">The sequence shown here is derived from an EMBL/GenBank/DDBJ whole genome shotgun (WGS) entry which is preliminary data.</text>
</comment>
<keyword evidence="1" id="KW-0732">Signal</keyword>
<feature type="signal peptide" evidence="1">
    <location>
        <begin position="1"/>
        <end position="21"/>
    </location>
</feature>
<dbReference type="GO" id="GO:0005576">
    <property type="term" value="C:extracellular region"/>
    <property type="evidence" value="ECO:0007669"/>
    <property type="project" value="UniProtKB-SubCell"/>
</dbReference>
<reference evidence="2" key="1">
    <citation type="submission" date="2023-04" db="EMBL/GenBank/DDBJ databases">
        <title>Phytophthora fragariaefolia NBRC 109709.</title>
        <authorList>
            <person name="Ichikawa N."/>
            <person name="Sato H."/>
            <person name="Tonouchi N."/>
        </authorList>
    </citation>
    <scope>NUCLEOTIDE SEQUENCE</scope>
    <source>
        <strain evidence="2">NBRC 109709</strain>
    </source>
</reference>
<feature type="chain" id="PRO_5046451212" evidence="1">
    <location>
        <begin position="22"/>
        <end position="192"/>
    </location>
</feature>
<evidence type="ECO:0000313" key="2">
    <source>
        <dbReference type="EMBL" id="GMF51519.1"/>
    </source>
</evidence>
<protein>
    <submittedName>
        <fullName evidence="2">Unnamed protein product</fullName>
    </submittedName>
</protein>
<keyword evidence="3" id="KW-1185">Reference proteome</keyword>
<dbReference type="AlphaFoldDB" id="A0A9W6Y3N5"/>
<name>A0A9W6Y3N5_9STRA</name>
<dbReference type="OrthoDB" id="121864at2759"/>
<evidence type="ECO:0000313" key="3">
    <source>
        <dbReference type="Proteomes" id="UP001165121"/>
    </source>
</evidence>
<sequence length="192" mass="21113">MRLSLLFLVTTTLALLASSTAEFADTASHQLLRRLRGPDKLRDLTTEKVNEINDSEDLAEERGGNAISSAALKWRKIRTSERLKELKEALSIGKDNVRVAAQAAAEAAVKAKHVDAISKIMDDMTELNKMAKNPAYKSKVYGTWHNLGIDAQTVYTTIKESGKFTLLKWDNIAAGYLDYVTGIALAATKRSS</sequence>
<dbReference type="EMBL" id="BSXT01002916">
    <property type="protein sequence ID" value="GMF51519.1"/>
    <property type="molecule type" value="Genomic_DNA"/>
</dbReference>
<dbReference type="Proteomes" id="UP001165121">
    <property type="component" value="Unassembled WGS sequence"/>
</dbReference>
<accession>A0A9W6Y3N5</accession>
<organism evidence="2 3">
    <name type="scientific">Phytophthora fragariaefolia</name>
    <dbReference type="NCBI Taxonomy" id="1490495"/>
    <lineage>
        <taxon>Eukaryota</taxon>
        <taxon>Sar</taxon>
        <taxon>Stramenopiles</taxon>
        <taxon>Oomycota</taxon>
        <taxon>Peronosporomycetes</taxon>
        <taxon>Peronosporales</taxon>
        <taxon>Peronosporaceae</taxon>
        <taxon>Phytophthora</taxon>
    </lineage>
</organism>
<proteinExistence type="predicted"/>